<dbReference type="Proteomes" id="UP000269348">
    <property type="component" value="Segment"/>
</dbReference>
<accession>A0A2I7RUL2</accession>
<dbReference type="EMBL" id="MG592603">
    <property type="protein sequence ID" value="AUR97335.1"/>
    <property type="molecule type" value="Genomic_DNA"/>
</dbReference>
<proteinExistence type="predicted"/>
<gene>
    <name evidence="1" type="ORF">NVP1238A_86</name>
</gene>
<dbReference type="SUPFAM" id="SSF56672">
    <property type="entry name" value="DNA/RNA polymerases"/>
    <property type="match status" value="1"/>
</dbReference>
<sequence>MKELIKRQIALELKHSKRNQVELMKVFLRDFDNLIQEAATNLELHAHMFDDFEYQTKLGEVKVREDLKEVYSHLRQCNVSELMYKLLTTVVGRNQVTLQQGVGSVIGSFSGISTTSRQLKAVNLVIEYCPLIEVEIHKGEEFSYLHSLIELEPEELEALNVQSVSLPSVVPLKRLRNNSSIGYRTFKKSVLMGGKHHDKDICLPHLNKRNRVAFKLDKEIAGQVLAGKLGAFDATPKYNKKTAKTETKNEVQERKNEWLALHADMAEKLHAIGDVPFYFAHRRDNRGRTYVEAYHLNYQGRDYQKAMVDFAKVIVIEPEF</sequence>
<evidence type="ECO:0000313" key="1">
    <source>
        <dbReference type="EMBL" id="AUR97335.1"/>
    </source>
</evidence>
<keyword evidence="2" id="KW-1185">Reference proteome</keyword>
<reference evidence="1 2" key="1">
    <citation type="submission" date="2017-11" db="EMBL/GenBank/DDBJ databases">
        <title>A major lineage of nontailed dsDNA viruses as unrecognized killers of marine bacteria.</title>
        <authorList>
            <person name="Kauffman K.M."/>
            <person name="Hussain F.A."/>
            <person name="Yang J."/>
            <person name="Arevalo P."/>
            <person name="Brown J.M."/>
            <person name="Chang W.K."/>
            <person name="VanInsberghe D."/>
            <person name="Elsherbini J."/>
            <person name="Cutler M.B."/>
            <person name="Kelly L."/>
            <person name="Polz M.F."/>
        </authorList>
    </citation>
    <scope>NUCLEOTIDE SEQUENCE [LARGE SCALE GENOMIC DNA]</scope>
</reference>
<dbReference type="InterPro" id="IPR043502">
    <property type="entry name" value="DNA/RNA_pol_sf"/>
</dbReference>
<protein>
    <submittedName>
        <fullName evidence="1">Uncharacterized protein</fullName>
    </submittedName>
</protein>
<name>A0A2I7RUL2_9CAUD</name>
<evidence type="ECO:0000313" key="2">
    <source>
        <dbReference type="Proteomes" id="UP000269348"/>
    </source>
</evidence>
<organism evidence="1 2">
    <name type="scientific">Vibrio phage 1.238.A._10N.261.52.F10</name>
    <dbReference type="NCBI Taxonomy" id="1881231"/>
    <lineage>
        <taxon>Viruses</taxon>
        <taxon>Duplodnaviria</taxon>
        <taxon>Heunggongvirae</taxon>
        <taxon>Uroviricota</taxon>
        <taxon>Caudoviricetes</taxon>
        <taxon>Schitoviridae</taxon>
        <taxon>Pariacacavirus</taxon>
        <taxon>Pariacacavirus 1238A</taxon>
    </lineage>
</organism>